<keyword evidence="2" id="KW-0808">Transferase</keyword>
<dbReference type="EMBL" id="JAYFUH010000076">
    <property type="protein sequence ID" value="MEA5667184.1"/>
    <property type="molecule type" value="Genomic_DNA"/>
</dbReference>
<sequence length="462" mass="50221">MRFLLIAYDFPPIPSPQALRWAYLTRELVKSGHRVEVIAPDVPGYGPGGLPELPADVIVRRVFPGRLTRFLLGRGRKTTVPATAAATASTADETRGAAVEEVLNWKGRLRKSLESSFAGGGSGLNWKGRLAEKIKATVSDRVFPDYRAEWVEHAIAALQVSVAEARPDVVVVSHEPACALPVGIAAARQGLPLVVDLGDPVLAPYTPEKWKRAAFALERDACHAAMMVSVTTDAAAEVLQERHSLPDGKVVVIRQGFDPDFRNDAAHSGVLFDSGMLELLYTGSFYSFRSAQMLLDVVLSVPGVRLSIATIRAPDYLLEYVDRSQGRIRLLGFLPHMAAVAAQRQCDILVNLANADPVQVPGKIFEYLGAGKPVMHLRGEHQDATGTLVSATRAGWDIASTPEQIESALIEAIDCKAEGKLSMRAPRRDQVGQYSWPSLAARWLSDVEAALDRRRRPADAIS</sequence>
<dbReference type="RefSeq" id="WP_323438306.1">
    <property type="nucleotide sequence ID" value="NZ_JAYFUH010000076.1"/>
</dbReference>
<name>A0ABU5V377_9GAMM</name>
<proteinExistence type="predicted"/>
<organism evidence="2 3">
    <name type="scientific">Stenotrophomonas capsici</name>
    <dbReference type="NCBI Taxonomy" id="3110230"/>
    <lineage>
        <taxon>Bacteria</taxon>
        <taxon>Pseudomonadati</taxon>
        <taxon>Pseudomonadota</taxon>
        <taxon>Gammaproteobacteria</taxon>
        <taxon>Lysobacterales</taxon>
        <taxon>Lysobacteraceae</taxon>
        <taxon>Stenotrophomonas</taxon>
    </lineage>
</organism>
<evidence type="ECO:0000259" key="1">
    <source>
        <dbReference type="Pfam" id="PF13439"/>
    </source>
</evidence>
<accession>A0ABU5V377</accession>
<dbReference type="Pfam" id="PF13439">
    <property type="entry name" value="Glyco_transf_4"/>
    <property type="match status" value="1"/>
</dbReference>
<evidence type="ECO:0000313" key="3">
    <source>
        <dbReference type="Proteomes" id="UP001301653"/>
    </source>
</evidence>
<dbReference type="GO" id="GO:0016757">
    <property type="term" value="F:glycosyltransferase activity"/>
    <property type="evidence" value="ECO:0007669"/>
    <property type="project" value="UniProtKB-KW"/>
</dbReference>
<dbReference type="InterPro" id="IPR028098">
    <property type="entry name" value="Glyco_trans_4-like_N"/>
</dbReference>
<reference evidence="2 3" key="1">
    <citation type="submission" date="2023-12" db="EMBL/GenBank/DDBJ databases">
        <title>Stenotrophomonas guangdongensis sp. nov., isolated from wilted pepper plants (Capsicum annuum).</title>
        <authorList>
            <person name="Qiu M."/>
            <person name="Li Y."/>
            <person name="Liu Q."/>
            <person name="Zhang X."/>
            <person name="Huang Y."/>
            <person name="Guo R."/>
            <person name="Hu M."/>
            <person name="Zhou J."/>
            <person name="Zhou X."/>
        </authorList>
    </citation>
    <scope>NUCLEOTIDE SEQUENCE [LARGE SCALE GENOMIC DNA]</scope>
    <source>
        <strain evidence="2 3">MH1</strain>
    </source>
</reference>
<keyword evidence="2" id="KW-0328">Glycosyltransferase</keyword>
<feature type="domain" description="Glycosyltransferase subfamily 4-like N-terminal" evidence="1">
    <location>
        <begin position="132"/>
        <end position="260"/>
    </location>
</feature>
<evidence type="ECO:0000313" key="2">
    <source>
        <dbReference type="EMBL" id="MEA5667184.1"/>
    </source>
</evidence>
<dbReference type="Proteomes" id="UP001301653">
    <property type="component" value="Unassembled WGS sequence"/>
</dbReference>
<dbReference type="SUPFAM" id="SSF53756">
    <property type="entry name" value="UDP-Glycosyltransferase/glycogen phosphorylase"/>
    <property type="match status" value="1"/>
</dbReference>
<dbReference type="EC" id="2.4.-.-" evidence="2"/>
<gene>
    <name evidence="2" type="ORF">VA603_06490</name>
</gene>
<protein>
    <submittedName>
        <fullName evidence="2">Glycosyltransferase</fullName>
        <ecNumber evidence="2">2.4.-.-</ecNumber>
    </submittedName>
</protein>
<dbReference type="Gene3D" id="3.40.50.2000">
    <property type="entry name" value="Glycogen Phosphorylase B"/>
    <property type="match status" value="2"/>
</dbReference>
<keyword evidence="3" id="KW-1185">Reference proteome</keyword>
<comment type="caution">
    <text evidence="2">The sequence shown here is derived from an EMBL/GenBank/DDBJ whole genome shotgun (WGS) entry which is preliminary data.</text>
</comment>